<dbReference type="SUPFAM" id="SSF50475">
    <property type="entry name" value="FMN-binding split barrel"/>
    <property type="match status" value="1"/>
</dbReference>
<proteinExistence type="predicted"/>
<dbReference type="GO" id="GO:0016627">
    <property type="term" value="F:oxidoreductase activity, acting on the CH-CH group of donors"/>
    <property type="evidence" value="ECO:0007669"/>
    <property type="project" value="TreeGrafter"/>
</dbReference>
<dbReference type="InterPro" id="IPR012349">
    <property type="entry name" value="Split_barrel_FMN-bd"/>
</dbReference>
<keyword evidence="1" id="KW-0560">Oxidoreductase</keyword>
<dbReference type="PANTHER" id="PTHR35176:SF2">
    <property type="entry name" value="F420H(2)-DEPENDENT REDUCTASE RV1155"/>
    <property type="match status" value="1"/>
</dbReference>
<dbReference type="InterPro" id="IPR011576">
    <property type="entry name" value="Pyridox_Oxase_N"/>
</dbReference>
<dbReference type="OrthoDB" id="1094370at2"/>
<protein>
    <submittedName>
        <fullName evidence="3">PPOX class probable F420-dependent enzyme</fullName>
    </submittedName>
</protein>
<dbReference type="PANTHER" id="PTHR35176">
    <property type="entry name" value="HEME OXYGENASE HI_0854-RELATED"/>
    <property type="match status" value="1"/>
</dbReference>
<dbReference type="NCBIfam" id="TIGR03618">
    <property type="entry name" value="Rv1155_F420"/>
    <property type="match status" value="1"/>
</dbReference>
<dbReference type="RefSeq" id="WP_092524979.1">
    <property type="nucleotide sequence ID" value="NZ_FNKO01000002.1"/>
</dbReference>
<dbReference type="InterPro" id="IPR019920">
    <property type="entry name" value="F420-binding_dom_put"/>
</dbReference>
<accession>A0A1H1FLI6</accession>
<dbReference type="STRING" id="995062.SAMN04489718_3086"/>
<dbReference type="AlphaFoldDB" id="A0A1H1FLI6"/>
<dbReference type="GO" id="GO:0070967">
    <property type="term" value="F:coenzyme F420 binding"/>
    <property type="evidence" value="ECO:0007669"/>
    <property type="project" value="TreeGrafter"/>
</dbReference>
<keyword evidence="4" id="KW-1185">Reference proteome</keyword>
<dbReference type="GO" id="GO:0005829">
    <property type="term" value="C:cytosol"/>
    <property type="evidence" value="ECO:0007669"/>
    <property type="project" value="TreeGrafter"/>
</dbReference>
<feature type="domain" description="Pyridoxamine 5'-phosphate oxidase N-terminal" evidence="2">
    <location>
        <begin position="4"/>
        <end position="129"/>
    </location>
</feature>
<dbReference type="Gene3D" id="2.30.110.10">
    <property type="entry name" value="Electron Transport, Fmn-binding Protein, Chain A"/>
    <property type="match status" value="1"/>
</dbReference>
<name>A0A1H1FLI6_9ACTN</name>
<dbReference type="InterPro" id="IPR052019">
    <property type="entry name" value="F420H2_bilvrd_red/Heme_oxyg"/>
</dbReference>
<dbReference type="Pfam" id="PF01243">
    <property type="entry name" value="PNPOx_N"/>
    <property type="match status" value="1"/>
</dbReference>
<dbReference type="EMBL" id="FNKO01000002">
    <property type="protein sequence ID" value="SDR01346.1"/>
    <property type="molecule type" value="Genomic_DNA"/>
</dbReference>
<evidence type="ECO:0000259" key="2">
    <source>
        <dbReference type="Pfam" id="PF01243"/>
    </source>
</evidence>
<organism evidence="3 4">
    <name type="scientific">Actinopolyspora saharensis</name>
    <dbReference type="NCBI Taxonomy" id="995062"/>
    <lineage>
        <taxon>Bacteria</taxon>
        <taxon>Bacillati</taxon>
        <taxon>Actinomycetota</taxon>
        <taxon>Actinomycetes</taxon>
        <taxon>Actinopolysporales</taxon>
        <taxon>Actinopolysporaceae</taxon>
        <taxon>Actinopolyspora</taxon>
    </lineage>
</organism>
<evidence type="ECO:0000313" key="4">
    <source>
        <dbReference type="Proteomes" id="UP000199301"/>
    </source>
</evidence>
<evidence type="ECO:0000313" key="3">
    <source>
        <dbReference type="EMBL" id="SDR01346.1"/>
    </source>
</evidence>
<sequence length="133" mass="15073">MDPDQARSIVREQHHAVLATSRSDGTPQQSPVLATVDSEGRIVVSTTANTAKVANLTRDDRAWLCVLPDQFFGRWVQIEGRTEIVRLPEAMPLLEEYYRSVSGEHEDWEQYRAAMRAENRVLLRIEPTRAGPS</sequence>
<gene>
    <name evidence="3" type="ORF">SAMN04489718_3086</name>
</gene>
<dbReference type="Proteomes" id="UP000199301">
    <property type="component" value="Unassembled WGS sequence"/>
</dbReference>
<evidence type="ECO:0000256" key="1">
    <source>
        <dbReference type="ARBA" id="ARBA00023002"/>
    </source>
</evidence>
<reference evidence="4" key="1">
    <citation type="submission" date="2016-10" db="EMBL/GenBank/DDBJ databases">
        <authorList>
            <person name="Varghese N."/>
            <person name="Submissions S."/>
        </authorList>
    </citation>
    <scope>NUCLEOTIDE SEQUENCE [LARGE SCALE GENOMIC DNA]</scope>
    <source>
        <strain evidence="4">DSM 45459</strain>
    </source>
</reference>